<organism evidence="4 5">
    <name type="scientific">Zasmidium cellare</name>
    <name type="common">Wine cellar mold</name>
    <name type="synonym">Racodium cellare</name>
    <dbReference type="NCBI Taxonomy" id="395010"/>
    <lineage>
        <taxon>Eukaryota</taxon>
        <taxon>Fungi</taxon>
        <taxon>Dikarya</taxon>
        <taxon>Ascomycota</taxon>
        <taxon>Pezizomycotina</taxon>
        <taxon>Dothideomycetes</taxon>
        <taxon>Dothideomycetidae</taxon>
        <taxon>Mycosphaerellales</taxon>
        <taxon>Mycosphaerellaceae</taxon>
        <taxon>Zasmidium</taxon>
    </lineage>
</organism>
<comment type="caution">
    <text evidence="4">The sequence shown here is derived from an EMBL/GenBank/DDBJ whole genome shotgun (WGS) entry which is preliminary data.</text>
</comment>
<sequence>MKFATVLPALAAFASIASAKSLLAVFADKVTVGESYNVEWLSDAKEKLELELVHKTSGGWEQVQTLFKDKTTEQPGGNYTWTVGKSTPTGEGYGLWLSASSIKNPGTGYADLTSWFEIVPAEDKAKEDLKI</sequence>
<dbReference type="Proteomes" id="UP001305779">
    <property type="component" value="Unassembled WGS sequence"/>
</dbReference>
<proteinExistence type="predicted"/>
<protein>
    <recommendedName>
        <fullName evidence="3">Yeast cell wall synthesis Kre9/Knh1-like N-terminal domain-containing protein</fullName>
    </recommendedName>
</protein>
<keyword evidence="5" id="KW-1185">Reference proteome</keyword>
<feature type="chain" id="PRO_5046423757" description="Yeast cell wall synthesis Kre9/Knh1-like N-terminal domain-containing protein" evidence="2">
    <location>
        <begin position="20"/>
        <end position="131"/>
    </location>
</feature>
<accession>A0ABR0EEY2</accession>
<dbReference type="EMBL" id="JAXOVC010000006">
    <property type="protein sequence ID" value="KAK4500032.1"/>
    <property type="molecule type" value="Genomic_DNA"/>
</dbReference>
<evidence type="ECO:0000313" key="5">
    <source>
        <dbReference type="Proteomes" id="UP001305779"/>
    </source>
</evidence>
<name>A0ABR0EEY2_ZASCE</name>
<evidence type="ECO:0000313" key="4">
    <source>
        <dbReference type="EMBL" id="KAK4500032.1"/>
    </source>
</evidence>
<reference evidence="4 5" key="1">
    <citation type="journal article" date="2023" name="G3 (Bethesda)">
        <title>A chromosome-level genome assembly of Zasmidium syzygii isolated from banana leaves.</title>
        <authorList>
            <person name="van Westerhoven A.C."/>
            <person name="Mehrabi R."/>
            <person name="Talebi R."/>
            <person name="Steentjes M.B.F."/>
            <person name="Corcolon B."/>
            <person name="Chong P.A."/>
            <person name="Kema G.H.J."/>
            <person name="Seidl M.F."/>
        </authorList>
    </citation>
    <scope>NUCLEOTIDE SEQUENCE [LARGE SCALE GENOMIC DNA]</scope>
    <source>
        <strain evidence="4 5">P124</strain>
    </source>
</reference>
<gene>
    <name evidence="4" type="ORF">PRZ48_008218</name>
</gene>
<keyword evidence="1 2" id="KW-0732">Signal</keyword>
<feature type="domain" description="Yeast cell wall synthesis Kre9/Knh1-like N-terminal" evidence="3">
    <location>
        <begin position="28"/>
        <end position="106"/>
    </location>
</feature>
<dbReference type="Pfam" id="PF10342">
    <property type="entry name" value="Kre9_KNH"/>
    <property type="match status" value="1"/>
</dbReference>
<feature type="signal peptide" evidence="2">
    <location>
        <begin position="1"/>
        <end position="19"/>
    </location>
</feature>
<dbReference type="InterPro" id="IPR018466">
    <property type="entry name" value="Kre9/Knh1-like_N"/>
</dbReference>
<evidence type="ECO:0000256" key="2">
    <source>
        <dbReference type="SAM" id="SignalP"/>
    </source>
</evidence>
<evidence type="ECO:0000259" key="3">
    <source>
        <dbReference type="Pfam" id="PF10342"/>
    </source>
</evidence>
<evidence type="ECO:0000256" key="1">
    <source>
        <dbReference type="ARBA" id="ARBA00022729"/>
    </source>
</evidence>